<name>A0A7C9VII9_9HYPH</name>
<sequence length="118" mass="13741">MTDAEHEAENVNASGIRDEIVVLMKDGDGYFDHDRLSLRYLKNVVPCIGDRLTLHLEDEGLGVYQVINRYLVDLRPDDYEECGFWALVVDQIHEDHFFELDSAVRKIQREDFDVVWLG</sequence>
<comment type="caution">
    <text evidence="1">The sequence shown here is derived from an EMBL/GenBank/DDBJ whole genome shotgun (WGS) entry which is preliminary data.</text>
</comment>
<dbReference type="Proteomes" id="UP000481252">
    <property type="component" value="Unassembled WGS sequence"/>
</dbReference>
<dbReference type="RefSeq" id="WP_165121717.1">
    <property type="nucleotide sequence ID" value="NZ_JAAKZG010000048.1"/>
</dbReference>
<accession>A0A7C9VII9</accession>
<protein>
    <submittedName>
        <fullName evidence="1">Uncharacterized protein</fullName>
    </submittedName>
</protein>
<organism evidence="1 2">
    <name type="scientific">Mesorhizobium zhangyense</name>
    <dbReference type="NCBI Taxonomy" id="1776730"/>
    <lineage>
        <taxon>Bacteria</taxon>
        <taxon>Pseudomonadati</taxon>
        <taxon>Pseudomonadota</taxon>
        <taxon>Alphaproteobacteria</taxon>
        <taxon>Hyphomicrobiales</taxon>
        <taxon>Phyllobacteriaceae</taxon>
        <taxon>Mesorhizobium</taxon>
    </lineage>
</organism>
<dbReference type="AlphaFoldDB" id="A0A7C9VII9"/>
<keyword evidence="2" id="KW-1185">Reference proteome</keyword>
<proteinExistence type="predicted"/>
<evidence type="ECO:0000313" key="2">
    <source>
        <dbReference type="Proteomes" id="UP000481252"/>
    </source>
</evidence>
<evidence type="ECO:0000313" key="1">
    <source>
        <dbReference type="EMBL" id="NGN45350.1"/>
    </source>
</evidence>
<gene>
    <name evidence="1" type="ORF">G6N74_30370</name>
</gene>
<dbReference type="EMBL" id="JAAKZG010000048">
    <property type="protein sequence ID" value="NGN45350.1"/>
    <property type="molecule type" value="Genomic_DNA"/>
</dbReference>
<reference evidence="1 2" key="1">
    <citation type="submission" date="2020-02" db="EMBL/GenBank/DDBJ databases">
        <title>Genome sequence of the type strain CGMCC 1.15528 of Mesorhizobium zhangyense.</title>
        <authorList>
            <person name="Gao J."/>
            <person name="Sun J."/>
        </authorList>
    </citation>
    <scope>NUCLEOTIDE SEQUENCE [LARGE SCALE GENOMIC DNA]</scope>
    <source>
        <strain evidence="1 2">CGMCC 1.15528</strain>
    </source>
</reference>